<proteinExistence type="predicted"/>
<sequence length="65" mass="6667">MRKLFAAVLAVTLIAGAATPSFAEGEDYVAGPSSSPTWPQPDSRTPLADTSPKGGANFDMSRQGA</sequence>
<dbReference type="OrthoDB" id="7290576at2"/>
<dbReference type="Proteomes" id="UP000184387">
    <property type="component" value="Unassembled WGS sequence"/>
</dbReference>
<keyword evidence="4" id="KW-1185">Reference proteome</keyword>
<evidence type="ECO:0000313" key="4">
    <source>
        <dbReference type="Proteomes" id="UP000184387"/>
    </source>
</evidence>
<gene>
    <name evidence="3" type="ORF">SAMN02745194_01801</name>
</gene>
<feature type="signal peptide" evidence="2">
    <location>
        <begin position="1"/>
        <end position="23"/>
    </location>
</feature>
<dbReference type="STRING" id="198092.SAMN02745194_01801"/>
<evidence type="ECO:0000313" key="3">
    <source>
        <dbReference type="EMBL" id="SHJ13347.1"/>
    </source>
</evidence>
<dbReference type="EMBL" id="FQZF01000009">
    <property type="protein sequence ID" value="SHJ13347.1"/>
    <property type="molecule type" value="Genomic_DNA"/>
</dbReference>
<evidence type="ECO:0000256" key="2">
    <source>
        <dbReference type="SAM" id="SignalP"/>
    </source>
</evidence>
<evidence type="ECO:0000256" key="1">
    <source>
        <dbReference type="SAM" id="MobiDB-lite"/>
    </source>
</evidence>
<name>A0A1M6GTV7_9PROT</name>
<dbReference type="RefSeq" id="WP_073133805.1">
    <property type="nucleotide sequence ID" value="NZ_FQZF01000009.1"/>
</dbReference>
<feature type="compositionally biased region" description="Polar residues" evidence="1">
    <location>
        <begin position="32"/>
        <end position="43"/>
    </location>
</feature>
<dbReference type="AlphaFoldDB" id="A0A1M6GTV7"/>
<protein>
    <submittedName>
        <fullName evidence="3">Uncharacterized protein</fullName>
    </submittedName>
</protein>
<accession>A0A1M6GTV7</accession>
<organism evidence="3 4">
    <name type="scientific">Muricoccus roseus</name>
    <dbReference type="NCBI Taxonomy" id="198092"/>
    <lineage>
        <taxon>Bacteria</taxon>
        <taxon>Pseudomonadati</taxon>
        <taxon>Pseudomonadota</taxon>
        <taxon>Alphaproteobacteria</taxon>
        <taxon>Acetobacterales</taxon>
        <taxon>Roseomonadaceae</taxon>
        <taxon>Muricoccus</taxon>
    </lineage>
</organism>
<feature type="chain" id="PRO_5012816321" evidence="2">
    <location>
        <begin position="24"/>
        <end position="65"/>
    </location>
</feature>
<keyword evidence="2" id="KW-0732">Signal</keyword>
<feature type="region of interest" description="Disordered" evidence="1">
    <location>
        <begin position="26"/>
        <end position="65"/>
    </location>
</feature>
<reference evidence="3 4" key="1">
    <citation type="submission" date="2016-11" db="EMBL/GenBank/DDBJ databases">
        <authorList>
            <person name="Jaros S."/>
            <person name="Januszkiewicz K."/>
            <person name="Wedrychowicz H."/>
        </authorList>
    </citation>
    <scope>NUCLEOTIDE SEQUENCE [LARGE SCALE GENOMIC DNA]</scope>
    <source>
        <strain evidence="3 4">DSM 14916</strain>
    </source>
</reference>